<dbReference type="EC" id="3.1.3.86" evidence="7"/>
<keyword evidence="14" id="KW-0206">Cytoskeleton</keyword>
<evidence type="ECO:0000313" key="20">
    <source>
        <dbReference type="RefSeq" id="XP_065644503.1"/>
    </source>
</evidence>
<dbReference type="Pfam" id="PF22669">
    <property type="entry name" value="Exo_endo_phos2"/>
    <property type="match status" value="1"/>
</dbReference>
<keyword evidence="10" id="KW-0378">Hydrolase</keyword>
<dbReference type="InterPro" id="IPR001660">
    <property type="entry name" value="SAM"/>
</dbReference>
<proteinExistence type="inferred from homology"/>
<evidence type="ECO:0000256" key="2">
    <source>
        <dbReference type="ARBA" id="ARBA00004245"/>
    </source>
</evidence>
<dbReference type="InterPro" id="IPR057509">
    <property type="entry name" value="C2_SHIP1-2_2nd"/>
</dbReference>
<keyword evidence="16" id="KW-0727">SH2 domain</keyword>
<evidence type="ECO:0000259" key="18">
    <source>
        <dbReference type="PROSITE" id="PS50105"/>
    </source>
</evidence>
<organism evidence="19 20">
    <name type="scientific">Hydra vulgaris</name>
    <name type="common">Hydra</name>
    <name type="synonym">Hydra attenuata</name>
    <dbReference type="NCBI Taxonomy" id="6087"/>
    <lineage>
        <taxon>Eukaryota</taxon>
        <taxon>Metazoa</taxon>
        <taxon>Cnidaria</taxon>
        <taxon>Hydrozoa</taxon>
        <taxon>Hydroidolina</taxon>
        <taxon>Anthoathecata</taxon>
        <taxon>Aplanulata</taxon>
        <taxon>Hydridae</taxon>
        <taxon>Hydra</taxon>
    </lineage>
</organism>
<evidence type="ECO:0000256" key="13">
    <source>
        <dbReference type="ARBA" id="ARBA00023136"/>
    </source>
</evidence>
<reference evidence="20" key="2">
    <citation type="submission" date="2025-08" db="UniProtKB">
        <authorList>
            <consortium name="RefSeq"/>
        </authorList>
    </citation>
    <scope>IDENTIFICATION</scope>
</reference>
<evidence type="ECO:0000256" key="14">
    <source>
        <dbReference type="ARBA" id="ARBA00023212"/>
    </source>
</evidence>
<evidence type="ECO:0000259" key="17">
    <source>
        <dbReference type="PROSITE" id="PS50001"/>
    </source>
</evidence>
<reference evidence="19" key="1">
    <citation type="submission" date="2025-05" db="UniProtKB">
        <authorList>
            <consortium name="RefSeq"/>
        </authorList>
    </citation>
    <scope>NUCLEOTIDE SEQUENCE [LARGE SCALE GENOMIC DNA]</scope>
</reference>
<evidence type="ECO:0000256" key="5">
    <source>
        <dbReference type="ARBA" id="ARBA00004510"/>
    </source>
</evidence>
<evidence type="ECO:0000313" key="19">
    <source>
        <dbReference type="Proteomes" id="UP001652625"/>
    </source>
</evidence>
<dbReference type="Gene3D" id="3.60.10.10">
    <property type="entry name" value="Endonuclease/exonuclease/phosphatase"/>
    <property type="match status" value="1"/>
</dbReference>
<evidence type="ECO:0000256" key="11">
    <source>
        <dbReference type="ARBA" id="ARBA00022859"/>
    </source>
</evidence>
<dbReference type="PROSITE" id="PS50001">
    <property type="entry name" value="SH2"/>
    <property type="match status" value="1"/>
</dbReference>
<evidence type="ECO:0000256" key="6">
    <source>
        <dbReference type="ARBA" id="ARBA00008734"/>
    </source>
</evidence>
<dbReference type="Pfam" id="PF24147">
    <property type="entry name" value="C2_SHIP1-2_2nd"/>
    <property type="match status" value="1"/>
</dbReference>
<evidence type="ECO:0000256" key="12">
    <source>
        <dbReference type="ARBA" id="ARBA00023130"/>
    </source>
</evidence>
<evidence type="ECO:0000256" key="16">
    <source>
        <dbReference type="PROSITE-ProRule" id="PRU00191"/>
    </source>
</evidence>
<evidence type="ECO:0000256" key="9">
    <source>
        <dbReference type="ARBA" id="ARBA00022588"/>
    </source>
</evidence>
<dbReference type="SMART" id="SM00128">
    <property type="entry name" value="IPPc"/>
    <property type="match status" value="1"/>
</dbReference>
<comment type="similarity">
    <text evidence="6">Belongs to the inositol 1,4,5-trisphosphate 5-phosphatase family.</text>
</comment>
<feature type="domain" description="SAM" evidence="18">
    <location>
        <begin position="910"/>
        <end position="974"/>
    </location>
</feature>
<dbReference type="PRINTS" id="PR00401">
    <property type="entry name" value="SH2DOMAIN"/>
</dbReference>
<keyword evidence="19" id="KW-1185">Reference proteome</keyword>
<dbReference type="InterPro" id="IPR000980">
    <property type="entry name" value="SH2"/>
</dbReference>
<dbReference type="PROSITE" id="PS50105">
    <property type="entry name" value="SAM_DOMAIN"/>
    <property type="match status" value="1"/>
</dbReference>
<gene>
    <name evidence="20" type="primary">LOC136075396</name>
</gene>
<evidence type="ECO:0000256" key="8">
    <source>
        <dbReference type="ARBA" id="ARBA00022553"/>
    </source>
</evidence>
<accession>A0ABM4B6N2</accession>
<evidence type="ECO:0000256" key="3">
    <source>
        <dbReference type="ARBA" id="ARBA00004324"/>
    </source>
</evidence>
<dbReference type="Pfam" id="PF00017">
    <property type="entry name" value="SH2"/>
    <property type="match status" value="1"/>
</dbReference>
<keyword evidence="9" id="KW-0399">Innate immunity</keyword>
<keyword evidence="14" id="KW-0963">Cytoplasm</keyword>
<sequence length="977" mass="111658">MDLDHIMWYHPFFSRSDCESLLKDKPNGSYLVRDSESSDDKVLSINWNSNVHHYKIKKNESGFYIDSEVGVSRVIFPTYDDLIQYFKVPRDYVPYLKNPVLRNSQSEKMEDNDSDYSDEEDDRNDAEPIKLFFKQQFAVINKSRSDESFYEMLNDYVNKGVNRDFTRFASGSLKPTFLQQLIVKAGTDFQCALSSYLQRLHLIHELFDVGSNIKNDIVEASMKETSEASKDLESILNTMSECKNSILELEQKACTFFEEQSGMLNKACGKTEIEYLELNNNKQPSKKASPSDSYKKGLGLYFEVTSGTLKYKTGIYLDMKACLIKFSKSLNDFNEKDSVTYDMEKVLQLVKSNSCKTKLSIVLENSPIRNVVFENFKARETFCQAVLQMKKSHSNVAKLSVFVGTWNMGDADAPPNITDWFNCFGSGKAQNSELPPLASDIYAIGTQKSAYHQKEWVKRIITDLTNIYNREFKLVKCASLWGICIVIVVKSELINLVSKVKHSSVKTGIANALGNKGAVGVSFYVDQTSFCFVNCHLTSGNEHVLRRNQNYHSILRGLNLGQKDCFDLSLSFHYLFWFGDLNYRIDLDVDTTIKCITTKSWSKLESADQLLAEIKKGNAFVHCSEEDLTFSPTYRYARGNRLVYCWTEVKRTGNRTNIPSWCDRVLWKSYPELDIQNTAYGCTDEIFTSDHSAVFSTFDVDMLSHCQNVQKSYTINTNKQVKMIFLAAEAKILTTSSTKFHLEFHSTCFEKVICSKKNSLLDFKKKQESLFRNECLSVDFKTFAYPWWAKTDIPELIPVIPDADYLQDQFILFAVKGEDSQESYGEGVIALKPLLKNKLHNFECQLTHFGIETGVFKCKLQLNAPQSFNAKVNRTNSNPYAILSVEPAESESSSNWIYPPSSEDLSKANDNLEALKEWLTKLNCQCYYDTLIENGFDALDFLHQVTEKDLETIKITNPAHRKLIVESARELPSNIST</sequence>
<dbReference type="RefSeq" id="XP_065644503.1">
    <property type="nucleotide sequence ID" value="XM_065788431.1"/>
</dbReference>
<dbReference type="InterPro" id="IPR036860">
    <property type="entry name" value="SH2_dom_sf"/>
</dbReference>
<dbReference type="SMART" id="SM00454">
    <property type="entry name" value="SAM"/>
    <property type="match status" value="1"/>
</dbReference>
<dbReference type="SUPFAM" id="SSF47769">
    <property type="entry name" value="SAM/Pointed domain"/>
    <property type="match status" value="1"/>
</dbReference>
<dbReference type="CDD" id="cd00173">
    <property type="entry name" value="SH2"/>
    <property type="match status" value="1"/>
</dbReference>
<dbReference type="Proteomes" id="UP001652625">
    <property type="component" value="Chromosome 01"/>
</dbReference>
<keyword evidence="13" id="KW-0472">Membrane</keyword>
<evidence type="ECO:0000256" key="4">
    <source>
        <dbReference type="ARBA" id="ARBA00004486"/>
    </source>
</evidence>
<dbReference type="InterPro" id="IPR036691">
    <property type="entry name" value="Endo/exonu/phosph_ase_sf"/>
</dbReference>
<evidence type="ECO:0000256" key="7">
    <source>
        <dbReference type="ARBA" id="ARBA00012981"/>
    </source>
</evidence>
<comment type="subcellular location">
    <subcellularLocation>
        <location evidence="4">Cell projection</location>
        <location evidence="4">Filopodium</location>
    </subcellularLocation>
    <subcellularLocation>
        <location evidence="5">Cell projection</location>
        <location evidence="5">Lamellipodium</location>
    </subcellularLocation>
    <subcellularLocation>
        <location evidence="2">Cytoplasm</location>
        <location evidence="2">Cytoskeleton</location>
    </subcellularLocation>
    <subcellularLocation>
        <location evidence="1">Membrane</location>
        <topology evidence="1">Peripheral membrane protein</topology>
    </subcellularLocation>
    <subcellularLocation>
        <location evidence="3">Nucleus speckle</location>
    </subcellularLocation>
</comment>
<evidence type="ECO:0000256" key="15">
    <source>
        <dbReference type="ARBA" id="ARBA00023273"/>
    </source>
</evidence>
<dbReference type="Pfam" id="PF00536">
    <property type="entry name" value="SAM_1"/>
    <property type="match status" value="1"/>
</dbReference>
<evidence type="ECO:0000256" key="1">
    <source>
        <dbReference type="ARBA" id="ARBA00004170"/>
    </source>
</evidence>
<dbReference type="Gene3D" id="3.30.505.10">
    <property type="entry name" value="SH2 domain"/>
    <property type="match status" value="1"/>
</dbReference>
<protein>
    <recommendedName>
        <fullName evidence="7">phosphatidylinositol-3,4,5-trisphosphate 5-phosphatase</fullName>
        <ecNumber evidence="7">3.1.3.86</ecNumber>
    </recommendedName>
</protein>
<dbReference type="SMART" id="SM00252">
    <property type="entry name" value="SH2"/>
    <property type="match status" value="1"/>
</dbReference>
<dbReference type="PANTHER" id="PTHR46051">
    <property type="entry name" value="SH2 DOMAIN-CONTAINING PROTEIN"/>
    <property type="match status" value="1"/>
</dbReference>
<evidence type="ECO:0000256" key="10">
    <source>
        <dbReference type="ARBA" id="ARBA00022801"/>
    </source>
</evidence>
<keyword evidence="15" id="KW-0966">Cell projection</keyword>
<dbReference type="SUPFAM" id="SSF56219">
    <property type="entry name" value="DNase I-like"/>
    <property type="match status" value="1"/>
</dbReference>
<keyword evidence="8" id="KW-0597">Phosphoprotein</keyword>
<dbReference type="SUPFAM" id="SSF55550">
    <property type="entry name" value="SH2 domain"/>
    <property type="match status" value="1"/>
</dbReference>
<keyword evidence="11" id="KW-0391">Immunity</keyword>
<dbReference type="InterPro" id="IPR013761">
    <property type="entry name" value="SAM/pointed_sf"/>
</dbReference>
<dbReference type="Gene3D" id="1.10.150.50">
    <property type="entry name" value="Transcription Factor, Ets-1"/>
    <property type="match status" value="1"/>
</dbReference>
<name>A0ABM4B6N2_HYDVU</name>
<keyword evidence="12" id="KW-1064">Adaptive immunity</keyword>
<feature type="domain" description="SH2" evidence="17">
    <location>
        <begin position="8"/>
        <end position="100"/>
    </location>
</feature>
<dbReference type="GeneID" id="136075396"/>
<dbReference type="PANTHER" id="PTHR46051:SF1">
    <property type="entry name" value="INOSITOL POLYPHOSPHATE-RELATED PHOSPHATASE DOMAIN-CONTAINING PROTEIN"/>
    <property type="match status" value="1"/>
</dbReference>
<dbReference type="InterPro" id="IPR000300">
    <property type="entry name" value="IPPc"/>
</dbReference>